<dbReference type="OrthoDB" id="10013850at2759"/>
<protein>
    <recommendedName>
        <fullName evidence="5">Protein kinase domain-containing protein</fullName>
    </recommendedName>
</protein>
<keyword evidence="2" id="KW-0677">Repeat</keyword>
<evidence type="ECO:0000256" key="3">
    <source>
        <dbReference type="ARBA" id="ARBA00023180"/>
    </source>
</evidence>
<dbReference type="GO" id="GO:0033612">
    <property type="term" value="F:receptor serine/threonine kinase binding"/>
    <property type="evidence" value="ECO:0007669"/>
    <property type="project" value="TreeGrafter"/>
</dbReference>
<reference evidence="6 7" key="1">
    <citation type="submission" date="2019-09" db="EMBL/GenBank/DDBJ databases">
        <title>A chromosome-level genome assembly of the Chinese tupelo Nyssa sinensis.</title>
        <authorList>
            <person name="Yang X."/>
            <person name="Kang M."/>
            <person name="Yang Y."/>
            <person name="Xiong H."/>
            <person name="Wang M."/>
            <person name="Zhang Z."/>
            <person name="Wang Z."/>
            <person name="Wu H."/>
            <person name="Ma T."/>
            <person name="Liu J."/>
            <person name="Xi Z."/>
        </authorList>
    </citation>
    <scope>NUCLEOTIDE SEQUENCE [LARGE SCALE GENOMIC DNA]</scope>
    <source>
        <strain evidence="6">J267</strain>
        <tissue evidence="6">Leaf</tissue>
    </source>
</reference>
<evidence type="ECO:0000256" key="1">
    <source>
        <dbReference type="ARBA" id="ARBA00022614"/>
    </source>
</evidence>
<evidence type="ECO:0000256" key="4">
    <source>
        <dbReference type="PROSITE-ProRule" id="PRU10141"/>
    </source>
</evidence>
<dbReference type="AlphaFoldDB" id="A0A5J4ZWS6"/>
<dbReference type="EMBL" id="CM018048">
    <property type="protein sequence ID" value="KAA8521862.1"/>
    <property type="molecule type" value="Genomic_DNA"/>
</dbReference>
<organism evidence="6 7">
    <name type="scientific">Nyssa sinensis</name>
    <dbReference type="NCBI Taxonomy" id="561372"/>
    <lineage>
        <taxon>Eukaryota</taxon>
        <taxon>Viridiplantae</taxon>
        <taxon>Streptophyta</taxon>
        <taxon>Embryophyta</taxon>
        <taxon>Tracheophyta</taxon>
        <taxon>Spermatophyta</taxon>
        <taxon>Magnoliopsida</taxon>
        <taxon>eudicotyledons</taxon>
        <taxon>Gunneridae</taxon>
        <taxon>Pentapetalae</taxon>
        <taxon>asterids</taxon>
        <taxon>Cornales</taxon>
        <taxon>Nyssaceae</taxon>
        <taxon>Nyssa</taxon>
    </lineage>
</organism>
<dbReference type="InterPro" id="IPR050647">
    <property type="entry name" value="Plant_LRR-RLKs"/>
</dbReference>
<dbReference type="Proteomes" id="UP000325577">
    <property type="component" value="Linkage Group LG5"/>
</dbReference>
<dbReference type="Gene3D" id="1.10.510.10">
    <property type="entry name" value="Transferase(Phosphotransferase) domain 1"/>
    <property type="match status" value="1"/>
</dbReference>
<dbReference type="PROSITE" id="PS50011">
    <property type="entry name" value="PROTEIN_KINASE_DOM"/>
    <property type="match status" value="1"/>
</dbReference>
<keyword evidence="4" id="KW-0547">Nucleotide-binding</keyword>
<dbReference type="FunFam" id="3.30.200.20:FF:000512">
    <property type="entry name" value="Receptor-like protein kinase HSL1"/>
    <property type="match status" value="1"/>
</dbReference>
<accession>A0A5J4ZWS6</accession>
<dbReference type="GO" id="GO:0004672">
    <property type="term" value="F:protein kinase activity"/>
    <property type="evidence" value="ECO:0007669"/>
    <property type="project" value="InterPro"/>
</dbReference>
<name>A0A5J4ZWS6_9ASTE</name>
<dbReference type="InterPro" id="IPR011009">
    <property type="entry name" value="Kinase-like_dom_sf"/>
</dbReference>
<dbReference type="InterPro" id="IPR000719">
    <property type="entry name" value="Prot_kinase_dom"/>
</dbReference>
<keyword evidence="1" id="KW-0433">Leucine-rich repeat</keyword>
<dbReference type="PANTHER" id="PTHR48056:SF29">
    <property type="entry name" value="RECEPTOR-LIKE PROTEIN KINASE HSL1"/>
    <property type="match status" value="1"/>
</dbReference>
<evidence type="ECO:0000256" key="2">
    <source>
        <dbReference type="ARBA" id="ARBA00022737"/>
    </source>
</evidence>
<keyword evidence="7" id="KW-1185">Reference proteome</keyword>
<dbReference type="InterPro" id="IPR017441">
    <property type="entry name" value="Protein_kinase_ATP_BS"/>
</dbReference>
<keyword evidence="3" id="KW-0325">Glycoprotein</keyword>
<dbReference type="PANTHER" id="PTHR48056">
    <property type="entry name" value="LRR RECEPTOR-LIKE SERINE/THREONINE-PROTEIN KINASE-RELATED"/>
    <property type="match status" value="1"/>
</dbReference>
<proteinExistence type="predicted"/>
<feature type="binding site" evidence="4">
    <location>
        <position position="50"/>
    </location>
    <ligand>
        <name>ATP</name>
        <dbReference type="ChEBI" id="CHEBI:30616"/>
    </ligand>
</feature>
<keyword evidence="4" id="KW-0067">ATP-binding</keyword>
<evidence type="ECO:0000259" key="5">
    <source>
        <dbReference type="PROSITE" id="PS50011"/>
    </source>
</evidence>
<evidence type="ECO:0000313" key="7">
    <source>
        <dbReference type="Proteomes" id="UP000325577"/>
    </source>
</evidence>
<dbReference type="PROSITE" id="PS00107">
    <property type="entry name" value="PROTEIN_KINASE_ATP"/>
    <property type="match status" value="1"/>
</dbReference>
<dbReference type="SMART" id="SM00220">
    <property type="entry name" value="S_TKc"/>
    <property type="match status" value="1"/>
</dbReference>
<sequence length="191" mass="22027">MWKLTSFQRLDFTEVDILSSLTENNLIGSGGSGKVYRIAVNHSGEYVVVKRICRNRKLDHKLEKEFLAEIQILGTVRHSNIVKLLCCISNENSKLLVYEYMENQSLERWPHSSVHNVMLDWPTSTLPSRRPSMKKVLRILCRYSPVEGYREKKVGSEYDVDPLFVSGKHLSSYKVSKKLSEEDDDSLLFSV</sequence>
<dbReference type="GO" id="GO:0005524">
    <property type="term" value="F:ATP binding"/>
    <property type="evidence" value="ECO:0007669"/>
    <property type="project" value="UniProtKB-UniRule"/>
</dbReference>
<dbReference type="SUPFAM" id="SSF56112">
    <property type="entry name" value="Protein kinase-like (PK-like)"/>
    <property type="match status" value="1"/>
</dbReference>
<evidence type="ECO:0000313" key="6">
    <source>
        <dbReference type="EMBL" id="KAA8521862.1"/>
    </source>
</evidence>
<dbReference type="Pfam" id="PF00069">
    <property type="entry name" value="Pkinase"/>
    <property type="match status" value="1"/>
</dbReference>
<gene>
    <name evidence="6" type="ORF">F0562_012516</name>
</gene>
<feature type="domain" description="Protein kinase" evidence="5">
    <location>
        <begin position="21"/>
        <end position="191"/>
    </location>
</feature>